<reference evidence="2" key="2">
    <citation type="submission" date="2020-10" db="UniProtKB">
        <authorList>
            <consortium name="WormBaseParasite"/>
        </authorList>
    </citation>
    <scope>IDENTIFICATION</scope>
</reference>
<dbReference type="AlphaFoldDB" id="A0A7E5A1K0"/>
<name>A0A7E5A1K0_PANRE</name>
<organism evidence="1 2">
    <name type="scientific">Panagrellus redivivus</name>
    <name type="common">Microworm</name>
    <dbReference type="NCBI Taxonomy" id="6233"/>
    <lineage>
        <taxon>Eukaryota</taxon>
        <taxon>Metazoa</taxon>
        <taxon>Ecdysozoa</taxon>
        <taxon>Nematoda</taxon>
        <taxon>Chromadorea</taxon>
        <taxon>Rhabditida</taxon>
        <taxon>Tylenchina</taxon>
        <taxon>Panagrolaimomorpha</taxon>
        <taxon>Panagrolaimoidea</taxon>
        <taxon>Panagrolaimidae</taxon>
        <taxon>Panagrellus</taxon>
    </lineage>
</organism>
<dbReference type="Proteomes" id="UP000492821">
    <property type="component" value="Unassembled WGS sequence"/>
</dbReference>
<evidence type="ECO:0000313" key="1">
    <source>
        <dbReference type="Proteomes" id="UP000492821"/>
    </source>
</evidence>
<reference evidence="1" key="1">
    <citation type="journal article" date="2013" name="Genetics">
        <title>The draft genome and transcriptome of Panagrellus redivivus are shaped by the harsh demands of a free-living lifestyle.</title>
        <authorList>
            <person name="Srinivasan J."/>
            <person name="Dillman A.R."/>
            <person name="Macchietto M.G."/>
            <person name="Heikkinen L."/>
            <person name="Lakso M."/>
            <person name="Fracchia K.M."/>
            <person name="Antoshechkin I."/>
            <person name="Mortazavi A."/>
            <person name="Wong G."/>
            <person name="Sternberg P.W."/>
        </authorList>
    </citation>
    <scope>NUCLEOTIDE SEQUENCE [LARGE SCALE GENOMIC DNA]</scope>
    <source>
        <strain evidence="1">MT8872</strain>
    </source>
</reference>
<proteinExistence type="predicted"/>
<protein>
    <submittedName>
        <fullName evidence="2">F-box domain-containing protein</fullName>
    </submittedName>
</protein>
<dbReference type="WBParaSite" id="Pan_g9150.t1">
    <property type="protein sequence ID" value="Pan_g9150.t1"/>
    <property type="gene ID" value="Pan_g9150"/>
</dbReference>
<sequence length="352" mass="40879">MSSQTRSSRIRRASSELDYPPAKRRCLETATLRPHLIKSVLKMVLNSKHRLPSEHRRLDTLIPYALASRPAFVHLQWHLSHATFIESQTLQFNGAEWFIPKWLLESFFLRSVVFYTPKLFWPFPSWFIDVLARRSDSVEIVVYEPASPVEFDRLLTVLQVPPRLECKKLSELMVQVLNRFPNLPDVMVEHFDDIPLPALQKLTVVTNLFVDLLSNLSPITTDLDLDVEYNYYDGNGLDDLYEVLGSQKIKTATIQLFIDMNDMNFDRSEDYIFGILRKVLDSIKKSPIENLWFTFVTDATWFGYGIAEQTLVSNAGFEKVKGEGFGWYYRKTEKGKKRVFELGLTYDDVNCL</sequence>
<keyword evidence="1" id="KW-1185">Reference proteome</keyword>
<evidence type="ECO:0000313" key="2">
    <source>
        <dbReference type="WBParaSite" id="Pan_g9150.t1"/>
    </source>
</evidence>
<accession>A0A7E5A1K0</accession>